<dbReference type="AlphaFoldDB" id="A0A0N4X2D2"/>
<feature type="transmembrane region" description="Helical" evidence="1">
    <location>
        <begin position="6"/>
        <end position="30"/>
    </location>
</feature>
<accession>A0A0N4X2D2</accession>
<feature type="transmembrane region" description="Helical" evidence="1">
    <location>
        <begin position="42"/>
        <end position="63"/>
    </location>
</feature>
<dbReference type="Pfam" id="PF10326">
    <property type="entry name" value="7TM_GPCR_Str"/>
    <property type="match status" value="2"/>
</dbReference>
<dbReference type="Gene3D" id="1.20.1070.10">
    <property type="entry name" value="Rhodopsin 7-helix transmembrane proteins"/>
    <property type="match status" value="1"/>
</dbReference>
<dbReference type="SUPFAM" id="SSF81321">
    <property type="entry name" value="Family A G protein-coupled receptor-like"/>
    <property type="match status" value="1"/>
</dbReference>
<feature type="transmembrane region" description="Helical" evidence="1">
    <location>
        <begin position="151"/>
        <end position="179"/>
    </location>
</feature>
<dbReference type="Proteomes" id="UP000268014">
    <property type="component" value="Unassembled WGS sequence"/>
</dbReference>
<feature type="transmembrane region" description="Helical" evidence="1">
    <location>
        <begin position="94"/>
        <end position="114"/>
    </location>
</feature>
<gene>
    <name evidence="2" type="ORF">HPLM_LOCUS18508</name>
</gene>
<organism evidence="4">
    <name type="scientific">Haemonchus placei</name>
    <name type="common">Barber's pole worm</name>
    <dbReference type="NCBI Taxonomy" id="6290"/>
    <lineage>
        <taxon>Eukaryota</taxon>
        <taxon>Metazoa</taxon>
        <taxon>Ecdysozoa</taxon>
        <taxon>Nematoda</taxon>
        <taxon>Chromadorea</taxon>
        <taxon>Rhabditida</taxon>
        <taxon>Rhabditina</taxon>
        <taxon>Rhabditomorpha</taxon>
        <taxon>Strongyloidea</taxon>
        <taxon>Trichostrongylidae</taxon>
        <taxon>Haemonchus</taxon>
    </lineage>
</organism>
<reference evidence="4" key="1">
    <citation type="submission" date="2017-02" db="UniProtKB">
        <authorList>
            <consortium name="WormBaseParasite"/>
        </authorList>
    </citation>
    <scope>IDENTIFICATION</scope>
</reference>
<dbReference type="PANTHER" id="PTHR22943">
    <property type="entry name" value="7-TRANSMEMBRANE DOMAIN RECEPTOR C.ELEGANS"/>
    <property type="match status" value="1"/>
</dbReference>
<dbReference type="OMA" id="CKSTNIR"/>
<dbReference type="WBParaSite" id="HPLM_0001851601-mRNA-1">
    <property type="protein sequence ID" value="HPLM_0001851601-mRNA-1"/>
    <property type="gene ID" value="HPLM_0001851601"/>
</dbReference>
<evidence type="ECO:0000313" key="3">
    <source>
        <dbReference type="Proteomes" id="UP000268014"/>
    </source>
</evidence>
<evidence type="ECO:0000313" key="2">
    <source>
        <dbReference type="EMBL" id="VDO71536.1"/>
    </source>
</evidence>
<evidence type="ECO:0000313" key="4">
    <source>
        <dbReference type="WBParaSite" id="HPLM_0001851601-mRNA-1"/>
    </source>
</evidence>
<sequence>MVDVKLIVINTSVVILILGTVLNLIFIYIIRNGTRGTISNAYKNIMSCFAVFNIMFAATEFFVKPVKCFTTIPLYLVDFLVKRNQNEIFPWGRALLSAFIGMYGANTALLTLHFVYRYVAVCRYVGSCAFIFGSLRGHLFVQEKVGDLLVIYWSNTIGIFLTLAMMAITFALMLVCGIATYRTLKKSTLSPKTKALQTRLLKALTIQVFFSWRHFTVFTQATMLMSYNFRWYSFTPLIVTMYTVLDPIVVMLFLCDYRKTLKSLRRNGRFFLNTGLGVLGKVAPTVRYVIVATSESSVNLAGSDCPLRSSLT</sequence>
<reference evidence="2 3" key="2">
    <citation type="submission" date="2018-11" db="EMBL/GenBank/DDBJ databases">
        <authorList>
            <consortium name="Pathogen Informatics"/>
        </authorList>
    </citation>
    <scope>NUCLEOTIDE SEQUENCE [LARGE SCALE GENOMIC DNA]</scope>
    <source>
        <strain evidence="2 3">MHpl1</strain>
    </source>
</reference>
<feature type="transmembrane region" description="Helical" evidence="1">
    <location>
        <begin position="121"/>
        <end position="139"/>
    </location>
</feature>
<dbReference type="InterPro" id="IPR019428">
    <property type="entry name" value="7TM_GPCR_serpentine_rcpt_Str"/>
</dbReference>
<evidence type="ECO:0000256" key="1">
    <source>
        <dbReference type="SAM" id="Phobius"/>
    </source>
</evidence>
<dbReference type="PANTHER" id="PTHR22943:SF248">
    <property type="entry name" value="SEVEN TM RECEPTOR"/>
    <property type="match status" value="1"/>
</dbReference>
<keyword evidence="3" id="KW-1185">Reference proteome</keyword>
<dbReference type="EMBL" id="UZAF01020625">
    <property type="protein sequence ID" value="VDO71536.1"/>
    <property type="molecule type" value="Genomic_DNA"/>
</dbReference>
<keyword evidence="1" id="KW-0472">Membrane</keyword>
<name>A0A0N4X2D2_HAEPC</name>
<protein>
    <submittedName>
        <fullName evidence="4">G_PROTEIN_RECEP_F1_2 domain-containing protein</fullName>
    </submittedName>
</protein>
<keyword evidence="1" id="KW-0812">Transmembrane</keyword>
<dbReference type="STRING" id="6290.A0A0N4X2D2"/>
<feature type="transmembrane region" description="Helical" evidence="1">
    <location>
        <begin position="200"/>
        <end position="219"/>
    </location>
</feature>
<proteinExistence type="predicted"/>
<keyword evidence="1" id="KW-1133">Transmembrane helix</keyword>
<feature type="transmembrane region" description="Helical" evidence="1">
    <location>
        <begin position="231"/>
        <end position="255"/>
    </location>
</feature>